<keyword evidence="1" id="KW-0812">Transmembrane</keyword>
<dbReference type="EMBL" id="JAARWN010000009">
    <property type="protein sequence ID" value="MBC1936700.1"/>
    <property type="molecule type" value="Genomic_DNA"/>
</dbReference>
<dbReference type="Proteomes" id="UP000535908">
    <property type="component" value="Unassembled WGS sequence"/>
</dbReference>
<reference evidence="2 3" key="1">
    <citation type="submission" date="2020-03" db="EMBL/GenBank/DDBJ databases">
        <title>Soil Listeria distribution.</title>
        <authorList>
            <person name="Liao J."/>
            <person name="Wiedmann M."/>
        </authorList>
    </citation>
    <scope>NUCLEOTIDE SEQUENCE [LARGE SCALE GENOMIC DNA]</scope>
    <source>
        <strain evidence="2 3">FSL L7-0741</strain>
    </source>
</reference>
<proteinExistence type="predicted"/>
<keyword evidence="1" id="KW-1133">Transmembrane helix</keyword>
<accession>A0A7X1CQ60</accession>
<evidence type="ECO:0000313" key="2">
    <source>
        <dbReference type="EMBL" id="MBC1936700.1"/>
    </source>
</evidence>
<evidence type="ECO:0000256" key="1">
    <source>
        <dbReference type="SAM" id="Phobius"/>
    </source>
</evidence>
<evidence type="ECO:0000313" key="3">
    <source>
        <dbReference type="Proteomes" id="UP000535908"/>
    </source>
</evidence>
<sequence>MQHTQNRLKISYEKNITKVTHFLIKLVIYVTMAFLLLLPSTYLMDNNKFLIDIKPATLEIINLMLLFLFLLTAAIIILKMLPSRVPSTEKVAFLLLL</sequence>
<protein>
    <submittedName>
        <fullName evidence="2">Uncharacterized protein</fullName>
    </submittedName>
</protein>
<comment type="caution">
    <text evidence="2">The sequence shown here is derived from an EMBL/GenBank/DDBJ whole genome shotgun (WGS) entry which is preliminary data.</text>
</comment>
<gene>
    <name evidence="2" type="ORF">HCA69_10005</name>
</gene>
<feature type="transmembrane region" description="Helical" evidence="1">
    <location>
        <begin position="21"/>
        <end position="40"/>
    </location>
</feature>
<feature type="transmembrane region" description="Helical" evidence="1">
    <location>
        <begin position="60"/>
        <end position="81"/>
    </location>
</feature>
<organism evidence="2 3">
    <name type="scientific">Listeria grandensis</name>
    <dbReference type="NCBI Taxonomy" id="1494963"/>
    <lineage>
        <taxon>Bacteria</taxon>
        <taxon>Bacillati</taxon>
        <taxon>Bacillota</taxon>
        <taxon>Bacilli</taxon>
        <taxon>Bacillales</taxon>
        <taxon>Listeriaceae</taxon>
        <taxon>Listeria</taxon>
    </lineage>
</organism>
<dbReference type="RefSeq" id="WP_185526220.1">
    <property type="nucleotide sequence ID" value="NZ_JAARWN010000009.1"/>
</dbReference>
<dbReference type="AlphaFoldDB" id="A0A7X1CQ60"/>
<name>A0A7X1CQ60_9LIST</name>
<keyword evidence="1" id="KW-0472">Membrane</keyword>